<reference evidence="10 11" key="1">
    <citation type="submission" date="2016-10" db="EMBL/GenBank/DDBJ databases">
        <authorList>
            <person name="de Groot N.N."/>
        </authorList>
    </citation>
    <scope>NUCLEOTIDE SEQUENCE [LARGE SCALE GENOMIC DNA]</scope>
    <source>
        <strain evidence="10 11">ATCC 43154</strain>
    </source>
</reference>
<gene>
    <name evidence="10" type="ORF">SAMN02982985_03408</name>
</gene>
<dbReference type="SUPFAM" id="SSF158694">
    <property type="entry name" value="UraD-Like"/>
    <property type="match status" value="1"/>
</dbReference>
<keyword evidence="6 10" id="KW-0378">Hydrolase</keyword>
<proteinExistence type="inferred from homology"/>
<protein>
    <submittedName>
        <fullName evidence="10">N-carbamoyl-L-amino-acid hydrolase</fullName>
    </submittedName>
</protein>
<dbReference type="PANTHER" id="PTHR32494:SF19">
    <property type="entry name" value="ALLANTOATE DEIMINASE-RELATED"/>
    <property type="match status" value="1"/>
</dbReference>
<evidence type="ECO:0000256" key="2">
    <source>
        <dbReference type="ARBA" id="ARBA00006153"/>
    </source>
</evidence>
<evidence type="ECO:0000313" key="11">
    <source>
        <dbReference type="Proteomes" id="UP000199470"/>
    </source>
</evidence>
<dbReference type="InterPro" id="IPR018020">
    <property type="entry name" value="OHCU_decarboxylase"/>
</dbReference>
<dbReference type="AlphaFoldDB" id="A0A1I4PGY6"/>
<dbReference type="GO" id="GO:0019628">
    <property type="term" value="P:urate catabolic process"/>
    <property type="evidence" value="ECO:0007669"/>
    <property type="project" value="UniProtKB-UniPathway"/>
</dbReference>
<dbReference type="GO" id="GO:0006144">
    <property type="term" value="P:purine nucleobase metabolic process"/>
    <property type="evidence" value="ECO:0007669"/>
    <property type="project" value="UniProtKB-KW"/>
</dbReference>
<dbReference type="InterPro" id="IPR036264">
    <property type="entry name" value="Bact_exopeptidase_dim_dom"/>
</dbReference>
<dbReference type="InterPro" id="IPR011650">
    <property type="entry name" value="Peptidase_M20_dimer"/>
</dbReference>
<organism evidence="10 11">
    <name type="scientific">Rugamonas rubra</name>
    <dbReference type="NCBI Taxonomy" id="758825"/>
    <lineage>
        <taxon>Bacteria</taxon>
        <taxon>Pseudomonadati</taxon>
        <taxon>Pseudomonadota</taxon>
        <taxon>Betaproteobacteria</taxon>
        <taxon>Burkholderiales</taxon>
        <taxon>Oxalobacteraceae</taxon>
        <taxon>Telluria group</taxon>
        <taxon>Rugamonas</taxon>
    </lineage>
</organism>
<evidence type="ECO:0000256" key="3">
    <source>
        <dbReference type="ARBA" id="ARBA00011738"/>
    </source>
</evidence>
<evidence type="ECO:0000256" key="5">
    <source>
        <dbReference type="ARBA" id="ARBA00022723"/>
    </source>
</evidence>
<evidence type="ECO:0000256" key="7">
    <source>
        <dbReference type="ARBA" id="ARBA00023211"/>
    </source>
</evidence>
<dbReference type="Pfam" id="PF07687">
    <property type="entry name" value="M20_dimer"/>
    <property type="match status" value="1"/>
</dbReference>
<dbReference type="Gene3D" id="3.40.630.10">
    <property type="entry name" value="Zn peptidases"/>
    <property type="match status" value="1"/>
</dbReference>
<dbReference type="Proteomes" id="UP000199470">
    <property type="component" value="Unassembled WGS sequence"/>
</dbReference>
<evidence type="ECO:0000256" key="6">
    <source>
        <dbReference type="ARBA" id="ARBA00022801"/>
    </source>
</evidence>
<dbReference type="Pfam" id="PF01546">
    <property type="entry name" value="Peptidase_M20"/>
    <property type="match status" value="1"/>
</dbReference>
<keyword evidence="7" id="KW-0464">Manganese</keyword>
<dbReference type="EMBL" id="FOTW01000016">
    <property type="protein sequence ID" value="SFM26988.1"/>
    <property type="molecule type" value="Genomic_DNA"/>
</dbReference>
<name>A0A1I4PGY6_9BURK</name>
<evidence type="ECO:0000259" key="9">
    <source>
        <dbReference type="Pfam" id="PF09349"/>
    </source>
</evidence>
<dbReference type="InterPro" id="IPR036778">
    <property type="entry name" value="OHCU_decarboxylase_sf"/>
</dbReference>
<evidence type="ECO:0000256" key="1">
    <source>
        <dbReference type="ARBA" id="ARBA00001936"/>
    </source>
</evidence>
<dbReference type="NCBIfam" id="TIGR01879">
    <property type="entry name" value="hydantase"/>
    <property type="match status" value="1"/>
</dbReference>
<dbReference type="InterPro" id="IPR017580">
    <property type="entry name" value="OHCU_decarboxylase-1"/>
</dbReference>
<dbReference type="GO" id="GO:0046872">
    <property type="term" value="F:metal ion binding"/>
    <property type="evidence" value="ECO:0007669"/>
    <property type="project" value="UniProtKB-KW"/>
</dbReference>
<dbReference type="PANTHER" id="PTHR32494">
    <property type="entry name" value="ALLANTOATE DEIMINASE-RELATED"/>
    <property type="match status" value="1"/>
</dbReference>
<evidence type="ECO:0000256" key="4">
    <source>
        <dbReference type="ARBA" id="ARBA00022631"/>
    </source>
</evidence>
<dbReference type="Pfam" id="PF09349">
    <property type="entry name" value="OHCU_decarbox"/>
    <property type="match status" value="1"/>
</dbReference>
<dbReference type="NCBIfam" id="TIGR03164">
    <property type="entry name" value="UHCUDC"/>
    <property type="match status" value="1"/>
</dbReference>
<comment type="cofactor">
    <cofactor evidence="1">
        <name>Mn(2+)</name>
        <dbReference type="ChEBI" id="CHEBI:29035"/>
    </cofactor>
</comment>
<comment type="similarity">
    <text evidence="2">Belongs to the peptidase M20 family.</text>
</comment>
<keyword evidence="5" id="KW-0479">Metal-binding</keyword>
<dbReference type="Gene3D" id="3.30.70.360">
    <property type="match status" value="1"/>
</dbReference>
<dbReference type="SUPFAM" id="SSF53187">
    <property type="entry name" value="Zn-dependent exopeptidases"/>
    <property type="match status" value="1"/>
</dbReference>
<evidence type="ECO:0000259" key="8">
    <source>
        <dbReference type="Pfam" id="PF07687"/>
    </source>
</evidence>
<feature type="domain" description="Oxo-4-hydroxy-4-carboxy-5-ureidoimidazoline decarboxylase" evidence="9">
    <location>
        <begin position="33"/>
        <end position="194"/>
    </location>
</feature>
<dbReference type="Gene3D" id="1.10.3330.10">
    <property type="entry name" value="Oxo-4-hydroxy-4-carboxy-5-ureidoimidazoline decarboxylase"/>
    <property type="match status" value="1"/>
</dbReference>
<sequence>MNGERSHAPNHSHEETGWWDRLSTMTITLEQLNRCDAAEFTALLHGLYEHSPWIPQRAAAQRPFRSVAALKIALQGVVRAASVDEQLGLIRAHPELAGKAALAGELTAESTGEQAQAGLTHCSASELAELHRLNAAYNAKFGFPFILAVKGPTGNGLSRQQITGHFARRLRSQRDDEQAECLRQIGRIAEMRLNALLDIELRFGATIMEWAEVIGAWSDDADNLTCAYMTAAHQKTAAQLATWMREAGMVVHIDAVGNVVGRYLSDQPNAKSLLTGSHYDTVRNGGKYDGREGILLPIAIVKHLHERGERLPFHFEVIGFCEEEGVRYQSTFLGSNAVIGQFDQSLLDKLDADGVSMRAALAEAGHDVGQIAAIARDPAEVLAFVEVHIEQGPVLLGRDLPTGVVSSIAGSCRYQVELTGLASHAGTTPMNMRKDAAAAAAEIVLYVESRCAQAPSLVGTVGQLQVPDGSVNVIPGACKLSLDIRAADDATRDAAVADILQQAEAICARRQIDFKLHKIMSAPAAPCAPWLVRQLAAATERAGVEVFELPSGAGHDAMALARMTDVAMLFTRCGNGGISHNPLETMTADDAETSAVILLDFLRSFQPKP</sequence>
<dbReference type="GO" id="GO:0000255">
    <property type="term" value="P:allantoin metabolic process"/>
    <property type="evidence" value="ECO:0007669"/>
    <property type="project" value="InterPro"/>
</dbReference>
<dbReference type="CDD" id="cd03884">
    <property type="entry name" value="M20_bAS"/>
    <property type="match status" value="1"/>
</dbReference>
<keyword evidence="11" id="KW-1185">Reference proteome</keyword>
<feature type="domain" description="Peptidase M20 dimerisation" evidence="8">
    <location>
        <begin position="410"/>
        <end position="507"/>
    </location>
</feature>
<evidence type="ECO:0000313" key="10">
    <source>
        <dbReference type="EMBL" id="SFM26988.1"/>
    </source>
</evidence>
<comment type="subunit">
    <text evidence="3">Homodimer.</text>
</comment>
<accession>A0A1I4PGY6</accession>
<dbReference type="SUPFAM" id="SSF55031">
    <property type="entry name" value="Bacterial exopeptidase dimerisation domain"/>
    <property type="match status" value="1"/>
</dbReference>
<dbReference type="InterPro" id="IPR010158">
    <property type="entry name" value="Amidase_Cbmase"/>
</dbReference>
<dbReference type="InterPro" id="IPR002933">
    <property type="entry name" value="Peptidase_M20"/>
</dbReference>
<dbReference type="UniPathway" id="UPA00394">
    <property type="reaction ID" value="UER00652"/>
</dbReference>
<keyword evidence="4" id="KW-0659">Purine metabolism</keyword>
<dbReference type="GO" id="GO:0016813">
    <property type="term" value="F:hydrolase activity, acting on carbon-nitrogen (but not peptide) bonds, in linear amidines"/>
    <property type="evidence" value="ECO:0007669"/>
    <property type="project" value="InterPro"/>
</dbReference>
<dbReference type="NCBIfam" id="NF006775">
    <property type="entry name" value="PRK09290.2-5"/>
    <property type="match status" value="1"/>
</dbReference>
<dbReference type="STRING" id="758825.SAMN02982985_03408"/>